<proteinExistence type="predicted"/>
<dbReference type="Proteomes" id="UP001154282">
    <property type="component" value="Unassembled WGS sequence"/>
</dbReference>
<evidence type="ECO:0000313" key="1">
    <source>
        <dbReference type="EMBL" id="CAI0439874.1"/>
    </source>
</evidence>
<sequence>MNKLHSDNIPRRRASVRVGNRTQSLIRVLIRQCGHLVDEAQLCTASLTPSGAAPAFRPGDPLGCCWSGILPLHPPSHPTIGHRYHF</sequence>
<protein>
    <submittedName>
        <fullName evidence="1">Uncharacterized protein</fullName>
    </submittedName>
</protein>
<dbReference type="AlphaFoldDB" id="A0AAV0M1S6"/>
<name>A0AAV0M1S6_9ROSI</name>
<gene>
    <name evidence="1" type="ORF">LITE_LOCUS26305</name>
</gene>
<reference evidence="1" key="1">
    <citation type="submission" date="2022-08" db="EMBL/GenBank/DDBJ databases">
        <authorList>
            <person name="Gutierrez-Valencia J."/>
        </authorList>
    </citation>
    <scope>NUCLEOTIDE SEQUENCE</scope>
</reference>
<accession>A0AAV0M1S6</accession>
<comment type="caution">
    <text evidence="1">The sequence shown here is derived from an EMBL/GenBank/DDBJ whole genome shotgun (WGS) entry which is preliminary data.</text>
</comment>
<keyword evidence="2" id="KW-1185">Reference proteome</keyword>
<organism evidence="1 2">
    <name type="scientific">Linum tenue</name>
    <dbReference type="NCBI Taxonomy" id="586396"/>
    <lineage>
        <taxon>Eukaryota</taxon>
        <taxon>Viridiplantae</taxon>
        <taxon>Streptophyta</taxon>
        <taxon>Embryophyta</taxon>
        <taxon>Tracheophyta</taxon>
        <taxon>Spermatophyta</taxon>
        <taxon>Magnoliopsida</taxon>
        <taxon>eudicotyledons</taxon>
        <taxon>Gunneridae</taxon>
        <taxon>Pentapetalae</taxon>
        <taxon>rosids</taxon>
        <taxon>fabids</taxon>
        <taxon>Malpighiales</taxon>
        <taxon>Linaceae</taxon>
        <taxon>Linum</taxon>
    </lineage>
</organism>
<evidence type="ECO:0000313" key="2">
    <source>
        <dbReference type="Proteomes" id="UP001154282"/>
    </source>
</evidence>
<dbReference type="EMBL" id="CAMGYJ010000006">
    <property type="protein sequence ID" value="CAI0439874.1"/>
    <property type="molecule type" value="Genomic_DNA"/>
</dbReference>